<evidence type="ECO:0000313" key="7">
    <source>
        <dbReference type="EMBL" id="GIL67985.1"/>
    </source>
</evidence>
<keyword evidence="3" id="KW-0735">Signal-anchor</keyword>
<dbReference type="GO" id="GO:0016020">
    <property type="term" value="C:membrane"/>
    <property type="evidence" value="ECO:0007669"/>
    <property type="project" value="UniProtKB-SubCell"/>
</dbReference>
<reference evidence="7" key="1">
    <citation type="journal article" date="2021" name="Proc. Natl. Acad. Sci. U.S.A.">
        <title>Three genomes in the algal genus Volvox reveal the fate of a haploid sex-determining region after a transition to homothallism.</title>
        <authorList>
            <person name="Yamamoto K."/>
            <person name="Hamaji T."/>
            <person name="Kawai-Toyooka H."/>
            <person name="Matsuzaki R."/>
            <person name="Takahashi F."/>
            <person name="Nishimura Y."/>
            <person name="Kawachi M."/>
            <person name="Noguchi H."/>
            <person name="Minakuchi Y."/>
            <person name="Umen J.G."/>
            <person name="Toyoda A."/>
            <person name="Nozaki H."/>
        </authorList>
    </citation>
    <scope>NUCLEOTIDE SEQUENCE</scope>
    <source>
        <strain evidence="7">NIES-3780</strain>
    </source>
</reference>
<gene>
    <name evidence="7" type="ORF">Vafri_21247</name>
</gene>
<proteinExistence type="predicted"/>
<comment type="subcellular location">
    <subcellularLocation>
        <location evidence="1">Membrane</location>
        <topology evidence="1">Single-pass type II membrane protein</topology>
    </subcellularLocation>
</comment>
<name>A0A8J4FAD9_9CHLO</name>
<dbReference type="EMBL" id="BNCO01000107">
    <property type="protein sequence ID" value="GIL67985.1"/>
    <property type="molecule type" value="Genomic_DNA"/>
</dbReference>
<evidence type="ECO:0000313" key="8">
    <source>
        <dbReference type="Proteomes" id="UP000747399"/>
    </source>
</evidence>
<dbReference type="GO" id="GO:0015020">
    <property type="term" value="F:glucuronosyltransferase activity"/>
    <property type="evidence" value="ECO:0007669"/>
    <property type="project" value="TreeGrafter"/>
</dbReference>
<evidence type="ECO:0000256" key="5">
    <source>
        <dbReference type="ARBA" id="ARBA00023136"/>
    </source>
</evidence>
<keyword evidence="2" id="KW-0812">Transmembrane</keyword>
<dbReference type="InterPro" id="IPR051292">
    <property type="entry name" value="Xyl/GlcA_transferase"/>
</dbReference>
<protein>
    <submittedName>
        <fullName evidence="7">Uncharacterized protein</fullName>
    </submittedName>
</protein>
<evidence type="ECO:0000256" key="2">
    <source>
        <dbReference type="ARBA" id="ARBA00022692"/>
    </source>
</evidence>
<dbReference type="PANTHER" id="PTHR12270:SF52">
    <property type="entry name" value="GLYCOSYLTRANSFERASE-LIKE PROTEIN GNT13-RELATED"/>
    <property type="match status" value="1"/>
</dbReference>
<keyword evidence="5" id="KW-0472">Membrane</keyword>
<evidence type="ECO:0000256" key="3">
    <source>
        <dbReference type="ARBA" id="ARBA00022968"/>
    </source>
</evidence>
<evidence type="ECO:0000256" key="4">
    <source>
        <dbReference type="ARBA" id="ARBA00022989"/>
    </source>
</evidence>
<evidence type="ECO:0000256" key="6">
    <source>
        <dbReference type="ARBA" id="ARBA00023180"/>
    </source>
</evidence>
<dbReference type="GO" id="GO:0042285">
    <property type="term" value="F:xylosyltransferase activity"/>
    <property type="evidence" value="ECO:0007669"/>
    <property type="project" value="TreeGrafter"/>
</dbReference>
<dbReference type="Proteomes" id="UP000747399">
    <property type="component" value="Unassembled WGS sequence"/>
</dbReference>
<comment type="caution">
    <text evidence="7">The sequence shown here is derived from an EMBL/GenBank/DDBJ whole genome shotgun (WGS) entry which is preliminary data.</text>
</comment>
<evidence type="ECO:0000256" key="1">
    <source>
        <dbReference type="ARBA" id="ARBA00004606"/>
    </source>
</evidence>
<keyword evidence="6" id="KW-0325">Glycoprotein</keyword>
<dbReference type="PANTHER" id="PTHR12270">
    <property type="entry name" value="GLYCOSYLTRANSFERASE-RELATED"/>
    <property type="match status" value="1"/>
</dbReference>
<sequence length="541" mass="60440">MIVIERIIGIYDQVPTSNSEVQRQKIPSSIFMGTNKCLLTMAAAIAMVHLTLLEGTTVRAGILDDWNHNPGDRTSFAAGMEDSADALMSCFNSKFNPNPAPFIDFVNANPSQSFFLHRLWWSKRASTFALSGFTSLDISRLQMLEDQCRSFPGGVIAAAVWQPLIEATPVARDFRGVPQLSPKNAQLLANVTNRLESLFTRMEAAINLSASFGSSGSIASAGLFGSASSSKSPQQQAAATAAACNLRLLLVAELVADEQMAIIMPINAIRNAAFLAVDSPLAAMVDVDLSISAGLAARVLRNQTRAEELVWRSQWEHVAWVLPTFDIHKNVSRLEKNAAVEEALAVPPDQKTTRLRSLWRERHRIHPFAADRYPLGHNATDYDRWFATPYEEYPSSFQEGYEPWFMGPRRAMPPYDVRIRGRYHDKITNVRHAMKLLHFRVAPDIWLVHRPHGLSTSHLGYKHTHSDGSWALDKVIDVKGTKSTAADLYLKADQRFFRDVIIRTTNNSYDGVADETWYHCRSVLPWWRGSFAIGPAMKTTL</sequence>
<keyword evidence="4" id="KW-1133">Transmembrane helix</keyword>
<dbReference type="GO" id="GO:0035269">
    <property type="term" value="P:protein O-linked glycosylation via mannose"/>
    <property type="evidence" value="ECO:0007669"/>
    <property type="project" value="TreeGrafter"/>
</dbReference>
<dbReference type="Pfam" id="PF13896">
    <property type="entry name" value="Glyco_transf_49"/>
    <property type="match status" value="1"/>
</dbReference>
<organism evidence="7 8">
    <name type="scientific">Volvox africanus</name>
    <dbReference type="NCBI Taxonomy" id="51714"/>
    <lineage>
        <taxon>Eukaryota</taxon>
        <taxon>Viridiplantae</taxon>
        <taxon>Chlorophyta</taxon>
        <taxon>core chlorophytes</taxon>
        <taxon>Chlorophyceae</taxon>
        <taxon>CS clade</taxon>
        <taxon>Chlamydomonadales</taxon>
        <taxon>Volvocaceae</taxon>
        <taxon>Volvox</taxon>
    </lineage>
</organism>
<keyword evidence="8" id="KW-1185">Reference proteome</keyword>
<accession>A0A8J4FAD9</accession>
<dbReference type="AlphaFoldDB" id="A0A8J4FAD9"/>